<keyword evidence="4" id="KW-1185">Reference proteome</keyword>
<reference evidence="3" key="3">
    <citation type="submission" date="2018-08" db="UniProtKB">
        <authorList>
            <consortium name="EnsemblPlants"/>
        </authorList>
    </citation>
    <scope>IDENTIFICATION</scope>
    <source>
        <strain evidence="3">cv. Bd21</strain>
    </source>
</reference>
<feature type="region of interest" description="Disordered" evidence="1">
    <location>
        <begin position="46"/>
        <end position="102"/>
    </location>
</feature>
<reference evidence="2" key="2">
    <citation type="submission" date="2017-06" db="EMBL/GenBank/DDBJ databases">
        <title>WGS assembly of Brachypodium distachyon.</title>
        <authorList>
            <consortium name="The International Brachypodium Initiative"/>
            <person name="Lucas S."/>
            <person name="Harmon-Smith M."/>
            <person name="Lail K."/>
            <person name="Tice H."/>
            <person name="Grimwood J."/>
            <person name="Bruce D."/>
            <person name="Barry K."/>
            <person name="Shu S."/>
            <person name="Lindquist E."/>
            <person name="Wang M."/>
            <person name="Pitluck S."/>
            <person name="Vogel J.P."/>
            <person name="Garvin D.F."/>
            <person name="Mockler T.C."/>
            <person name="Schmutz J."/>
            <person name="Rokhsar D."/>
            <person name="Bevan M.W."/>
        </authorList>
    </citation>
    <scope>NUCLEOTIDE SEQUENCE</scope>
    <source>
        <strain evidence="2">Bd21</strain>
    </source>
</reference>
<dbReference type="EMBL" id="CM000881">
    <property type="protein sequence ID" value="KQK03979.1"/>
    <property type="molecule type" value="Genomic_DNA"/>
</dbReference>
<feature type="compositionally biased region" description="Low complexity" evidence="1">
    <location>
        <begin position="88"/>
        <end position="102"/>
    </location>
</feature>
<accession>A0A0Q3IDK1</accession>
<dbReference type="InParanoid" id="A0A0Q3IDK1"/>
<evidence type="ECO:0000256" key="1">
    <source>
        <dbReference type="SAM" id="MobiDB-lite"/>
    </source>
</evidence>
<evidence type="ECO:0000313" key="4">
    <source>
        <dbReference type="Proteomes" id="UP000008810"/>
    </source>
</evidence>
<dbReference type="EnsemblPlants" id="KQK03979">
    <property type="protein sequence ID" value="KQK03979"/>
    <property type="gene ID" value="BRADI_2g10985v3"/>
</dbReference>
<gene>
    <name evidence="2" type="ORF">BRADI_2g10985v3</name>
</gene>
<sequence>MALSRSAYRFPSSPLARLLPLRLDSSPPRTSSAAGIRLLFQRRAAGDPPPLRWAASHTADEGLLLRGGPPPTPWPSASSPRRRPRPPSSTAAGSSSPAQSPASSIAASADLILNLHRGLAARLAPPVAAHIQPLLHCSLAGVHPAAVAVVRRVGLIEIDWILVEFRLNLLYLGDVC</sequence>
<dbReference type="Gramene" id="KQK03979">
    <property type="protein sequence ID" value="KQK03979"/>
    <property type="gene ID" value="BRADI_2g10985v3"/>
</dbReference>
<dbReference type="Proteomes" id="UP000008810">
    <property type="component" value="Chromosome 2"/>
</dbReference>
<evidence type="ECO:0000313" key="2">
    <source>
        <dbReference type="EMBL" id="KQK03979.1"/>
    </source>
</evidence>
<evidence type="ECO:0000313" key="3">
    <source>
        <dbReference type="EnsemblPlants" id="KQK03979"/>
    </source>
</evidence>
<proteinExistence type="predicted"/>
<protein>
    <submittedName>
        <fullName evidence="2 3">Uncharacterized protein</fullName>
    </submittedName>
</protein>
<organism evidence="2">
    <name type="scientific">Brachypodium distachyon</name>
    <name type="common">Purple false brome</name>
    <name type="synonym">Trachynia distachya</name>
    <dbReference type="NCBI Taxonomy" id="15368"/>
    <lineage>
        <taxon>Eukaryota</taxon>
        <taxon>Viridiplantae</taxon>
        <taxon>Streptophyta</taxon>
        <taxon>Embryophyta</taxon>
        <taxon>Tracheophyta</taxon>
        <taxon>Spermatophyta</taxon>
        <taxon>Magnoliopsida</taxon>
        <taxon>Liliopsida</taxon>
        <taxon>Poales</taxon>
        <taxon>Poaceae</taxon>
        <taxon>BOP clade</taxon>
        <taxon>Pooideae</taxon>
        <taxon>Stipodae</taxon>
        <taxon>Brachypodieae</taxon>
        <taxon>Brachypodium</taxon>
    </lineage>
</organism>
<name>A0A0Q3IDK1_BRADI</name>
<reference evidence="2 3" key="1">
    <citation type="journal article" date="2010" name="Nature">
        <title>Genome sequencing and analysis of the model grass Brachypodium distachyon.</title>
        <authorList>
            <consortium name="International Brachypodium Initiative"/>
        </authorList>
    </citation>
    <scope>NUCLEOTIDE SEQUENCE [LARGE SCALE GENOMIC DNA]</scope>
    <source>
        <strain evidence="2 3">Bd21</strain>
    </source>
</reference>
<dbReference type="AlphaFoldDB" id="A0A0Q3IDK1"/>